<evidence type="ECO:0000256" key="6">
    <source>
        <dbReference type="ARBA" id="ARBA00023274"/>
    </source>
</evidence>
<dbReference type="PANTHER" id="PTHR22851">
    <property type="entry name" value="U3 SMALL NUCLEOLAR RNA U3 SNORNA ASSOCIATED PROTEIN"/>
    <property type="match status" value="1"/>
</dbReference>
<protein>
    <recommendedName>
        <fullName evidence="9">Sof1-like protein domain-containing protein</fullName>
    </recommendedName>
</protein>
<keyword evidence="11" id="KW-1185">Reference proteome</keyword>
<evidence type="ECO:0000259" key="9">
    <source>
        <dbReference type="Pfam" id="PF04158"/>
    </source>
</evidence>
<feature type="domain" description="Sof1-like protein" evidence="9">
    <location>
        <begin position="347"/>
        <end position="433"/>
    </location>
</feature>
<dbReference type="InterPro" id="IPR036322">
    <property type="entry name" value="WD40_repeat_dom_sf"/>
</dbReference>
<dbReference type="OrthoDB" id="10249065at2759"/>
<sequence length="438" mass="50067">MKVKTISRGEDYARERSGDIFKVTRNLDPVAHPFERAREYTRALNGVKLERLFAKPFVGALSGHIDGVYCVAKHPTKLATVFSGAADGEVRIWSLTSQKSTWTARAHQGFVRGICSVPFSDNFFTVGEDKIVKMWNSESTEPLNTYIARNAFTGIDHHRAKNVFATSSTQIDIWDHDRAEPMQSFSWGAETTTSVKFNQTETNVFASCGTDRTVILYDLRTSSPLSKIVMNMRTNAIAWNPMEAFNFTTANEDHNCYTFDMRKMASAMNIHKDHVSAVLDIDYSPTGEEFVTGGYDRTVRIFKTREGHSRDVYHTKRMQRIFCVKFSMDAKFVMSGSDDGNIRLWKAAASEKLGVTNNRERTALNYTKSVKERYKHLPEIRRIDRHRRIPKAIAKAKETKRIMSDSIKRKEDNERKHSKPGAVPYKVERKKHVLANEK</sequence>
<evidence type="ECO:0000256" key="1">
    <source>
        <dbReference type="ARBA" id="ARBA00004604"/>
    </source>
</evidence>
<keyword evidence="4" id="KW-0677">Repeat</keyword>
<dbReference type="SUPFAM" id="SSF50978">
    <property type="entry name" value="WD40 repeat-like"/>
    <property type="match status" value="1"/>
</dbReference>
<organism evidence="10 11">
    <name type="scientific">Powellomyces hirtus</name>
    <dbReference type="NCBI Taxonomy" id="109895"/>
    <lineage>
        <taxon>Eukaryota</taxon>
        <taxon>Fungi</taxon>
        <taxon>Fungi incertae sedis</taxon>
        <taxon>Chytridiomycota</taxon>
        <taxon>Chytridiomycota incertae sedis</taxon>
        <taxon>Chytridiomycetes</taxon>
        <taxon>Spizellomycetales</taxon>
        <taxon>Powellomycetaceae</taxon>
        <taxon>Powellomyces</taxon>
    </lineage>
</organism>
<dbReference type="GO" id="GO:0032040">
    <property type="term" value="C:small-subunit processome"/>
    <property type="evidence" value="ECO:0007669"/>
    <property type="project" value="TreeGrafter"/>
</dbReference>
<evidence type="ECO:0000256" key="3">
    <source>
        <dbReference type="ARBA" id="ARBA00022574"/>
    </source>
</evidence>
<dbReference type="InterPro" id="IPR001680">
    <property type="entry name" value="WD40_rpt"/>
</dbReference>
<evidence type="ECO:0000256" key="8">
    <source>
        <dbReference type="SAM" id="MobiDB-lite"/>
    </source>
</evidence>
<feature type="repeat" description="WD" evidence="7">
    <location>
        <begin position="314"/>
        <end position="355"/>
    </location>
</feature>
<feature type="compositionally biased region" description="Basic and acidic residues" evidence="8">
    <location>
        <begin position="395"/>
        <end position="415"/>
    </location>
</feature>
<evidence type="ECO:0000313" key="10">
    <source>
        <dbReference type="EMBL" id="TPX60093.1"/>
    </source>
</evidence>
<gene>
    <name evidence="10" type="ORF">PhCBS80983_g01986</name>
</gene>
<accession>A0A507E7Q0</accession>
<feature type="repeat" description="WD" evidence="7">
    <location>
        <begin position="104"/>
        <end position="145"/>
    </location>
</feature>
<dbReference type="EMBL" id="QEAQ01000018">
    <property type="protein sequence ID" value="TPX60093.1"/>
    <property type="molecule type" value="Genomic_DNA"/>
</dbReference>
<feature type="compositionally biased region" description="Basic residues" evidence="8">
    <location>
        <begin position="428"/>
        <end position="438"/>
    </location>
</feature>
<comment type="similarity">
    <text evidence="2">Belongs to the WD repeat DCAF13/WDSOF1 family.</text>
</comment>
<dbReference type="PANTHER" id="PTHR22851:SF0">
    <property type="entry name" value="DDB1- AND CUL4-ASSOCIATED FACTOR 13"/>
    <property type="match status" value="1"/>
</dbReference>
<proteinExistence type="inferred from homology"/>
<dbReference type="PROSITE" id="PS50082">
    <property type="entry name" value="WD_REPEATS_2"/>
    <property type="match status" value="4"/>
</dbReference>
<dbReference type="SMART" id="SM00320">
    <property type="entry name" value="WD40"/>
    <property type="match status" value="7"/>
</dbReference>
<comment type="caution">
    <text evidence="10">The sequence shown here is derived from an EMBL/GenBank/DDBJ whole genome shotgun (WGS) entry which is preliminary data.</text>
</comment>
<dbReference type="GO" id="GO:0000462">
    <property type="term" value="P:maturation of SSU-rRNA from tricistronic rRNA transcript (SSU-rRNA, 5.8S rRNA, LSU-rRNA)"/>
    <property type="evidence" value="ECO:0007669"/>
    <property type="project" value="TreeGrafter"/>
</dbReference>
<dbReference type="Proteomes" id="UP000318582">
    <property type="component" value="Unassembled WGS sequence"/>
</dbReference>
<name>A0A507E7Q0_9FUNG</name>
<dbReference type="FunFam" id="2.130.10.10:FF:000132">
    <property type="entry name" value="DDB1- and CUL4-associated factor 13"/>
    <property type="match status" value="1"/>
</dbReference>
<dbReference type="InterPro" id="IPR015943">
    <property type="entry name" value="WD40/YVTN_repeat-like_dom_sf"/>
</dbReference>
<feature type="repeat" description="WD" evidence="7">
    <location>
        <begin position="271"/>
        <end position="312"/>
    </location>
</feature>
<dbReference type="Pfam" id="PF00400">
    <property type="entry name" value="WD40"/>
    <property type="match status" value="5"/>
</dbReference>
<dbReference type="Gene3D" id="2.130.10.10">
    <property type="entry name" value="YVTN repeat-like/Quinoprotein amine dehydrogenase"/>
    <property type="match status" value="2"/>
</dbReference>
<feature type="repeat" description="WD" evidence="7">
    <location>
        <begin position="61"/>
        <end position="103"/>
    </location>
</feature>
<dbReference type="CDD" id="cd00200">
    <property type="entry name" value="WD40"/>
    <property type="match status" value="1"/>
</dbReference>
<dbReference type="Pfam" id="PF04158">
    <property type="entry name" value="Sof1"/>
    <property type="match status" value="1"/>
</dbReference>
<keyword evidence="5" id="KW-0539">Nucleus</keyword>
<dbReference type="InterPro" id="IPR051733">
    <property type="entry name" value="WD_repeat_DCAF13/WDSOF1"/>
</dbReference>
<evidence type="ECO:0000256" key="7">
    <source>
        <dbReference type="PROSITE-ProRule" id="PRU00221"/>
    </source>
</evidence>
<dbReference type="InterPro" id="IPR007287">
    <property type="entry name" value="Sof1"/>
</dbReference>
<feature type="region of interest" description="Disordered" evidence="8">
    <location>
        <begin position="395"/>
        <end position="438"/>
    </location>
</feature>
<dbReference type="PROSITE" id="PS50294">
    <property type="entry name" value="WD_REPEATS_REGION"/>
    <property type="match status" value="3"/>
</dbReference>
<dbReference type="STRING" id="109895.A0A507E7Q0"/>
<keyword evidence="6" id="KW-0687">Ribonucleoprotein</keyword>
<reference evidence="10 11" key="1">
    <citation type="journal article" date="2019" name="Sci. Rep.">
        <title>Comparative genomics of chytrid fungi reveal insights into the obligate biotrophic and pathogenic lifestyle of Synchytrium endobioticum.</title>
        <authorList>
            <person name="van de Vossenberg B.T.L.H."/>
            <person name="Warris S."/>
            <person name="Nguyen H.D.T."/>
            <person name="van Gent-Pelzer M.P.E."/>
            <person name="Joly D.L."/>
            <person name="van de Geest H.C."/>
            <person name="Bonants P.J.M."/>
            <person name="Smith D.S."/>
            <person name="Levesque C.A."/>
            <person name="van der Lee T.A.J."/>
        </authorList>
    </citation>
    <scope>NUCLEOTIDE SEQUENCE [LARGE SCALE GENOMIC DNA]</scope>
    <source>
        <strain evidence="10 11">CBS 809.83</strain>
    </source>
</reference>
<evidence type="ECO:0000313" key="11">
    <source>
        <dbReference type="Proteomes" id="UP000318582"/>
    </source>
</evidence>
<dbReference type="AlphaFoldDB" id="A0A507E7Q0"/>
<evidence type="ECO:0000256" key="4">
    <source>
        <dbReference type="ARBA" id="ARBA00022737"/>
    </source>
</evidence>
<keyword evidence="3 7" id="KW-0853">WD repeat</keyword>
<evidence type="ECO:0000256" key="2">
    <source>
        <dbReference type="ARBA" id="ARBA00005649"/>
    </source>
</evidence>
<comment type="subcellular location">
    <subcellularLocation>
        <location evidence="1">Nucleus</location>
        <location evidence="1">Nucleolus</location>
    </subcellularLocation>
</comment>
<evidence type="ECO:0000256" key="5">
    <source>
        <dbReference type="ARBA" id="ARBA00023242"/>
    </source>
</evidence>